<reference evidence="2 3" key="1">
    <citation type="submission" date="2014-04" db="EMBL/GenBank/DDBJ databases">
        <authorList>
            <consortium name="DOE Joint Genome Institute"/>
            <person name="Kuo A."/>
            <person name="Kohler A."/>
            <person name="Costa M.D."/>
            <person name="Nagy L.G."/>
            <person name="Floudas D."/>
            <person name="Copeland A."/>
            <person name="Barry K.W."/>
            <person name="Cichocki N."/>
            <person name="Veneault-Fourrey C."/>
            <person name="LaButti K."/>
            <person name="Lindquist E.A."/>
            <person name="Lipzen A."/>
            <person name="Lundell T."/>
            <person name="Morin E."/>
            <person name="Murat C."/>
            <person name="Sun H."/>
            <person name="Tunlid A."/>
            <person name="Henrissat B."/>
            <person name="Grigoriev I.V."/>
            <person name="Hibbett D.S."/>
            <person name="Martin F."/>
            <person name="Nordberg H.P."/>
            <person name="Cantor M.N."/>
            <person name="Hua S.X."/>
        </authorList>
    </citation>
    <scope>NUCLEOTIDE SEQUENCE [LARGE SCALE GENOMIC DNA]</scope>
    <source>
        <strain evidence="2 3">Marx 270</strain>
    </source>
</reference>
<proteinExistence type="predicted"/>
<evidence type="ECO:0000313" key="2">
    <source>
        <dbReference type="EMBL" id="KIN98114.1"/>
    </source>
</evidence>
<evidence type="ECO:0000313" key="3">
    <source>
        <dbReference type="Proteomes" id="UP000054217"/>
    </source>
</evidence>
<gene>
    <name evidence="2" type="ORF">M404DRAFT_1005632</name>
</gene>
<protein>
    <submittedName>
        <fullName evidence="2">Uncharacterized protein</fullName>
    </submittedName>
</protein>
<organism evidence="2 3">
    <name type="scientific">Pisolithus tinctorius Marx 270</name>
    <dbReference type="NCBI Taxonomy" id="870435"/>
    <lineage>
        <taxon>Eukaryota</taxon>
        <taxon>Fungi</taxon>
        <taxon>Dikarya</taxon>
        <taxon>Basidiomycota</taxon>
        <taxon>Agaricomycotina</taxon>
        <taxon>Agaricomycetes</taxon>
        <taxon>Agaricomycetidae</taxon>
        <taxon>Boletales</taxon>
        <taxon>Sclerodermatineae</taxon>
        <taxon>Pisolithaceae</taxon>
        <taxon>Pisolithus</taxon>
    </lineage>
</organism>
<dbReference type="HOGENOM" id="CLU_3033395_0_0_1"/>
<dbReference type="EMBL" id="KN832019">
    <property type="protein sequence ID" value="KIN98114.1"/>
    <property type="molecule type" value="Genomic_DNA"/>
</dbReference>
<dbReference type="InParanoid" id="A0A0C3NAI9"/>
<dbReference type="AlphaFoldDB" id="A0A0C3NAI9"/>
<accession>A0A0C3NAI9</accession>
<sequence>MRMGEGRRGAGPPSTRAYETCWLQHYRRRGTTVRTPPNRLRPPSNTFASAGEYES</sequence>
<evidence type="ECO:0000256" key="1">
    <source>
        <dbReference type="SAM" id="MobiDB-lite"/>
    </source>
</evidence>
<keyword evidence="3" id="KW-1185">Reference proteome</keyword>
<name>A0A0C3NAI9_PISTI</name>
<feature type="region of interest" description="Disordered" evidence="1">
    <location>
        <begin position="26"/>
        <end position="55"/>
    </location>
</feature>
<reference evidence="3" key="2">
    <citation type="submission" date="2015-01" db="EMBL/GenBank/DDBJ databases">
        <title>Evolutionary Origins and Diversification of the Mycorrhizal Mutualists.</title>
        <authorList>
            <consortium name="DOE Joint Genome Institute"/>
            <consortium name="Mycorrhizal Genomics Consortium"/>
            <person name="Kohler A."/>
            <person name="Kuo A."/>
            <person name="Nagy L.G."/>
            <person name="Floudas D."/>
            <person name="Copeland A."/>
            <person name="Barry K.W."/>
            <person name="Cichocki N."/>
            <person name="Veneault-Fourrey C."/>
            <person name="LaButti K."/>
            <person name="Lindquist E.A."/>
            <person name="Lipzen A."/>
            <person name="Lundell T."/>
            <person name="Morin E."/>
            <person name="Murat C."/>
            <person name="Riley R."/>
            <person name="Ohm R."/>
            <person name="Sun H."/>
            <person name="Tunlid A."/>
            <person name="Henrissat B."/>
            <person name="Grigoriev I.V."/>
            <person name="Hibbett D.S."/>
            <person name="Martin F."/>
        </authorList>
    </citation>
    <scope>NUCLEOTIDE SEQUENCE [LARGE SCALE GENOMIC DNA]</scope>
    <source>
        <strain evidence="3">Marx 270</strain>
    </source>
</reference>
<dbReference type="Proteomes" id="UP000054217">
    <property type="component" value="Unassembled WGS sequence"/>
</dbReference>